<reference evidence="1 2" key="1">
    <citation type="journal article" date="2020" name="Nature">
        <title>Six reference-quality genomes reveal evolution of bat adaptations.</title>
        <authorList>
            <person name="Jebb D."/>
            <person name="Huang Z."/>
            <person name="Pippel M."/>
            <person name="Hughes G.M."/>
            <person name="Lavrichenko K."/>
            <person name="Devanna P."/>
            <person name="Winkler S."/>
            <person name="Jermiin L.S."/>
            <person name="Skirmuntt E.C."/>
            <person name="Katzourakis A."/>
            <person name="Burkitt-Gray L."/>
            <person name="Ray D.A."/>
            <person name="Sullivan K.A.M."/>
            <person name="Roscito J.G."/>
            <person name="Kirilenko B.M."/>
            <person name="Davalos L.M."/>
            <person name="Corthals A.P."/>
            <person name="Power M.L."/>
            <person name="Jones G."/>
            <person name="Ransome R.D."/>
            <person name="Dechmann D.K.N."/>
            <person name="Locatelli A.G."/>
            <person name="Puechmaille S.J."/>
            <person name="Fedrigo O."/>
            <person name="Jarvis E.D."/>
            <person name="Hiller M."/>
            <person name="Vernes S.C."/>
            <person name="Myers E.W."/>
            <person name="Teeling E.C."/>
        </authorList>
    </citation>
    <scope>NUCLEOTIDE SEQUENCE [LARGE SCALE GENOMIC DNA]</scope>
    <source>
        <strain evidence="1">MPipKuh1</strain>
        <tissue evidence="1">Flight muscle</tissue>
    </source>
</reference>
<dbReference type="EMBL" id="JACAGB010000003">
    <property type="protein sequence ID" value="KAF6374400.1"/>
    <property type="molecule type" value="Genomic_DNA"/>
</dbReference>
<comment type="caution">
    <text evidence="1">The sequence shown here is derived from an EMBL/GenBank/DDBJ whole genome shotgun (WGS) entry which is preliminary data.</text>
</comment>
<evidence type="ECO:0000313" key="2">
    <source>
        <dbReference type="Proteomes" id="UP000558488"/>
    </source>
</evidence>
<name>A0A7J7ZL09_PIPKU</name>
<protein>
    <submittedName>
        <fullName evidence="1">Uncharacterized protein</fullName>
    </submittedName>
</protein>
<keyword evidence="2" id="KW-1185">Reference proteome</keyword>
<gene>
    <name evidence="1" type="ORF">mPipKuh1_009619</name>
</gene>
<evidence type="ECO:0000313" key="1">
    <source>
        <dbReference type="EMBL" id="KAF6374400.1"/>
    </source>
</evidence>
<dbReference type="AlphaFoldDB" id="A0A7J7ZL09"/>
<dbReference type="Proteomes" id="UP000558488">
    <property type="component" value="Unassembled WGS sequence"/>
</dbReference>
<sequence>MPLKVRHWVLTTVAARHPPMLNSPKARPTASPHLSSFSFCHAEIGTQGARGRDQEVVNASHGDWLSGHSGRYSYGPGLLLYRMMNLILSGFIEVNYGEWPILLRGNYNRKVFLCLCRNQLNCPRYLGHKIRWERPGQGAWI</sequence>
<proteinExistence type="predicted"/>
<accession>A0A7J7ZL09</accession>
<organism evidence="1 2">
    <name type="scientific">Pipistrellus kuhlii</name>
    <name type="common">Kuhl's pipistrelle</name>
    <dbReference type="NCBI Taxonomy" id="59472"/>
    <lineage>
        <taxon>Eukaryota</taxon>
        <taxon>Metazoa</taxon>
        <taxon>Chordata</taxon>
        <taxon>Craniata</taxon>
        <taxon>Vertebrata</taxon>
        <taxon>Euteleostomi</taxon>
        <taxon>Mammalia</taxon>
        <taxon>Eutheria</taxon>
        <taxon>Laurasiatheria</taxon>
        <taxon>Chiroptera</taxon>
        <taxon>Yangochiroptera</taxon>
        <taxon>Vespertilionidae</taxon>
        <taxon>Pipistrellus</taxon>
    </lineage>
</organism>